<keyword evidence="1" id="KW-0732">Signal</keyword>
<name>A0A6G5A4A3_RHIMP</name>
<dbReference type="AlphaFoldDB" id="A0A6G5A4A3"/>
<accession>A0A6G5A4A3</accession>
<reference evidence="2" key="1">
    <citation type="submission" date="2020-03" db="EMBL/GenBank/DDBJ databases">
        <title>A transcriptome and proteome of the tick Rhipicephalus microplus shaped by the genetic composition of its hosts and developmental stage.</title>
        <authorList>
            <person name="Garcia G.R."/>
            <person name="Ribeiro J.M.C."/>
            <person name="Maruyama S.R."/>
            <person name="Gardinasse L.G."/>
            <person name="Nelson K."/>
            <person name="Ferreira B.R."/>
            <person name="Andrade T.G."/>
            <person name="Santos I.K.F.M."/>
        </authorList>
    </citation>
    <scope>NUCLEOTIDE SEQUENCE</scope>
    <source>
        <strain evidence="2">NSGR</strain>
        <tissue evidence="2">Salivary glands</tissue>
    </source>
</reference>
<organism evidence="2">
    <name type="scientific">Rhipicephalus microplus</name>
    <name type="common">Cattle tick</name>
    <name type="synonym">Boophilus microplus</name>
    <dbReference type="NCBI Taxonomy" id="6941"/>
    <lineage>
        <taxon>Eukaryota</taxon>
        <taxon>Metazoa</taxon>
        <taxon>Ecdysozoa</taxon>
        <taxon>Arthropoda</taxon>
        <taxon>Chelicerata</taxon>
        <taxon>Arachnida</taxon>
        <taxon>Acari</taxon>
        <taxon>Parasitiformes</taxon>
        <taxon>Ixodida</taxon>
        <taxon>Ixodoidea</taxon>
        <taxon>Ixodidae</taxon>
        <taxon>Rhipicephalinae</taxon>
        <taxon>Rhipicephalus</taxon>
        <taxon>Boophilus</taxon>
    </lineage>
</organism>
<feature type="signal peptide" evidence="1">
    <location>
        <begin position="1"/>
        <end position="24"/>
    </location>
</feature>
<proteinExistence type="predicted"/>
<feature type="chain" id="PRO_5026187126" evidence="1">
    <location>
        <begin position="25"/>
        <end position="85"/>
    </location>
</feature>
<dbReference type="EMBL" id="GIKN01002780">
    <property type="protein sequence ID" value="NIE45053.1"/>
    <property type="molecule type" value="Transcribed_RNA"/>
</dbReference>
<evidence type="ECO:0000256" key="1">
    <source>
        <dbReference type="SAM" id="SignalP"/>
    </source>
</evidence>
<protein>
    <submittedName>
        <fullName evidence="2">Putative conserved secreted protein</fullName>
    </submittedName>
</protein>
<evidence type="ECO:0000313" key="2">
    <source>
        <dbReference type="EMBL" id="NIE45053.1"/>
    </source>
</evidence>
<sequence length="85" mass="9742">MSRSKVLIFLFLTSVIILIEKVSTRPGLPDAPDSMVKCGQECYIKNDDSSVGCPQPCVCISNRFNENIYRGEGYCWYLYRRNTTH</sequence>